<evidence type="ECO:0000256" key="3">
    <source>
        <dbReference type="ARBA" id="ARBA00022963"/>
    </source>
</evidence>
<dbReference type="InterPro" id="IPR029058">
    <property type="entry name" value="AB_hydrolase_fold"/>
</dbReference>
<dbReference type="Pfam" id="PF03403">
    <property type="entry name" value="PAF-AH_p_II"/>
    <property type="match status" value="1"/>
</dbReference>
<evidence type="ECO:0000256" key="2">
    <source>
        <dbReference type="ARBA" id="ARBA00022801"/>
    </source>
</evidence>
<protein>
    <recommendedName>
        <fullName evidence="1">1-alkyl-2-acetylglycerophosphocholine esterase</fullName>
        <ecNumber evidence="1">3.1.1.47</ecNumber>
    </recommendedName>
</protein>
<dbReference type="Gene3D" id="3.40.50.1820">
    <property type="entry name" value="alpha/beta hydrolase"/>
    <property type="match status" value="1"/>
</dbReference>
<proteinExistence type="predicted"/>
<evidence type="ECO:0000256" key="4">
    <source>
        <dbReference type="ARBA" id="ARBA00023098"/>
    </source>
</evidence>
<gene>
    <name evidence="5" type="ORF">NQ317_005636</name>
</gene>
<evidence type="ECO:0000313" key="6">
    <source>
        <dbReference type="Proteomes" id="UP001162164"/>
    </source>
</evidence>
<sequence length="124" mass="14660">MFPIKNENLEEKIEQSLLFINTQTFHIASNVKAMAKLLDRDNRKMNTILHTTHENQTDSVLLIGYWLNWFMRKIDPQVALKINNALILEFLSAHISYPSDVDWHRKYLVQQKHNIECGLTRPWA</sequence>
<evidence type="ECO:0000313" key="5">
    <source>
        <dbReference type="EMBL" id="KAJ8986162.1"/>
    </source>
</evidence>
<name>A0ABQ9K810_9CUCU</name>
<organism evidence="5 6">
    <name type="scientific">Molorchus minor</name>
    <dbReference type="NCBI Taxonomy" id="1323400"/>
    <lineage>
        <taxon>Eukaryota</taxon>
        <taxon>Metazoa</taxon>
        <taxon>Ecdysozoa</taxon>
        <taxon>Arthropoda</taxon>
        <taxon>Hexapoda</taxon>
        <taxon>Insecta</taxon>
        <taxon>Pterygota</taxon>
        <taxon>Neoptera</taxon>
        <taxon>Endopterygota</taxon>
        <taxon>Coleoptera</taxon>
        <taxon>Polyphaga</taxon>
        <taxon>Cucujiformia</taxon>
        <taxon>Chrysomeloidea</taxon>
        <taxon>Cerambycidae</taxon>
        <taxon>Lamiinae</taxon>
        <taxon>Monochamini</taxon>
        <taxon>Molorchus</taxon>
    </lineage>
</organism>
<dbReference type="Proteomes" id="UP001162164">
    <property type="component" value="Unassembled WGS sequence"/>
</dbReference>
<dbReference type="PANTHER" id="PTHR10272">
    <property type="entry name" value="PLATELET-ACTIVATING FACTOR ACETYLHYDROLASE"/>
    <property type="match status" value="1"/>
</dbReference>
<comment type="caution">
    <text evidence="5">The sequence shown here is derived from an EMBL/GenBank/DDBJ whole genome shotgun (WGS) entry which is preliminary data.</text>
</comment>
<keyword evidence="2" id="KW-0378">Hydrolase</keyword>
<keyword evidence="6" id="KW-1185">Reference proteome</keyword>
<accession>A0ABQ9K810</accession>
<keyword evidence="4" id="KW-0443">Lipid metabolism</keyword>
<keyword evidence="3" id="KW-0442">Lipid degradation</keyword>
<reference evidence="5" key="1">
    <citation type="journal article" date="2023" name="Insect Mol. Biol.">
        <title>Genome sequencing provides insights into the evolution of gene families encoding plant cell wall-degrading enzymes in longhorned beetles.</title>
        <authorList>
            <person name="Shin N.R."/>
            <person name="Okamura Y."/>
            <person name="Kirsch R."/>
            <person name="Pauchet Y."/>
        </authorList>
    </citation>
    <scope>NUCLEOTIDE SEQUENCE</scope>
    <source>
        <strain evidence="5">MMC_N1</strain>
    </source>
</reference>
<dbReference type="EMBL" id="JAPWTJ010000002">
    <property type="protein sequence ID" value="KAJ8986162.1"/>
    <property type="molecule type" value="Genomic_DNA"/>
</dbReference>
<dbReference type="PANTHER" id="PTHR10272:SF0">
    <property type="entry name" value="PLATELET-ACTIVATING FACTOR ACETYLHYDROLASE"/>
    <property type="match status" value="1"/>
</dbReference>
<evidence type="ECO:0000256" key="1">
    <source>
        <dbReference type="ARBA" id="ARBA00013201"/>
    </source>
</evidence>
<dbReference type="EC" id="3.1.1.47" evidence="1"/>